<keyword evidence="2" id="KW-0472">Membrane</keyword>
<feature type="region of interest" description="Disordered" evidence="1">
    <location>
        <begin position="269"/>
        <end position="291"/>
    </location>
</feature>
<feature type="transmembrane region" description="Helical" evidence="2">
    <location>
        <begin position="203"/>
        <end position="225"/>
    </location>
</feature>
<dbReference type="EMBL" id="CP109083">
    <property type="protein sequence ID" value="WSB07064.1"/>
    <property type="molecule type" value="Genomic_DNA"/>
</dbReference>
<name>A0ABZ1ESP1_9ACTN</name>
<gene>
    <name evidence="3" type="ORF">OG849_07320</name>
</gene>
<sequence length="291" mass="31186">MPFTLSHAAAVLPAVRRNGTARWGLFPSALVAGSFAPDVTYFADTVIPGAMRFGDFTHTFLGVVTVNVLIAAVLVAVWAALREPLVALLPVRVRGRVHTFVRGQRWTRASFGPSAWLCFVRSAALGAATHVVWDAFTHHSRWGTELLLLDRSVGGFPLYQFAQYGSSALALVVLGWFLFSALRRTVATPVPEALPELGRGERWGALGLLAGCMVLGIVHRCVRFYAHFGGIENPLDIIPTACFGAGAGLAGGLLLYGVWMRLLRGRRAAEDGPGQVPGADAPRTEASTGRK</sequence>
<evidence type="ECO:0000256" key="2">
    <source>
        <dbReference type="SAM" id="Phobius"/>
    </source>
</evidence>
<accession>A0ABZ1ESP1</accession>
<organism evidence="3 4">
    <name type="scientific">Streptomyces cyaneofuscatus</name>
    <dbReference type="NCBI Taxonomy" id="66883"/>
    <lineage>
        <taxon>Bacteria</taxon>
        <taxon>Bacillati</taxon>
        <taxon>Actinomycetota</taxon>
        <taxon>Actinomycetes</taxon>
        <taxon>Kitasatosporales</taxon>
        <taxon>Streptomycetaceae</taxon>
        <taxon>Streptomyces</taxon>
    </lineage>
</organism>
<dbReference type="RefSeq" id="WP_326706403.1">
    <property type="nucleotide sequence ID" value="NZ_CP109083.1"/>
</dbReference>
<evidence type="ECO:0000256" key="1">
    <source>
        <dbReference type="SAM" id="MobiDB-lite"/>
    </source>
</evidence>
<dbReference type="Pfam" id="PF13803">
    <property type="entry name" value="DUF4184"/>
    <property type="match status" value="1"/>
</dbReference>
<feature type="transmembrane region" description="Helical" evidence="2">
    <location>
        <begin position="60"/>
        <end position="81"/>
    </location>
</feature>
<keyword evidence="2" id="KW-0812">Transmembrane</keyword>
<reference evidence="3 4" key="1">
    <citation type="submission" date="2022-10" db="EMBL/GenBank/DDBJ databases">
        <title>The complete genomes of actinobacterial strains from the NBC collection.</title>
        <authorList>
            <person name="Joergensen T.S."/>
            <person name="Alvarez Arevalo M."/>
            <person name="Sterndorff E.B."/>
            <person name="Faurdal D."/>
            <person name="Vuksanovic O."/>
            <person name="Mourched A.-S."/>
            <person name="Charusanti P."/>
            <person name="Shaw S."/>
            <person name="Blin K."/>
            <person name="Weber T."/>
        </authorList>
    </citation>
    <scope>NUCLEOTIDE SEQUENCE [LARGE SCALE GENOMIC DNA]</scope>
    <source>
        <strain evidence="3 4">NBC 01792</strain>
    </source>
</reference>
<proteinExistence type="predicted"/>
<protein>
    <submittedName>
        <fullName evidence="3">DUF4184 family protein</fullName>
    </submittedName>
</protein>
<keyword evidence="2" id="KW-1133">Transmembrane helix</keyword>
<dbReference type="InterPro" id="IPR025238">
    <property type="entry name" value="DUF4184"/>
</dbReference>
<keyword evidence="4" id="KW-1185">Reference proteome</keyword>
<dbReference type="Proteomes" id="UP001356428">
    <property type="component" value="Chromosome"/>
</dbReference>
<evidence type="ECO:0000313" key="3">
    <source>
        <dbReference type="EMBL" id="WSB07064.1"/>
    </source>
</evidence>
<feature type="transmembrane region" description="Helical" evidence="2">
    <location>
        <begin position="237"/>
        <end position="259"/>
    </location>
</feature>
<feature type="transmembrane region" description="Helical" evidence="2">
    <location>
        <begin position="161"/>
        <end position="182"/>
    </location>
</feature>
<evidence type="ECO:0000313" key="4">
    <source>
        <dbReference type="Proteomes" id="UP001356428"/>
    </source>
</evidence>